<dbReference type="OrthoDB" id="3870258at2"/>
<dbReference type="KEGG" id="stri:C7M71_021800"/>
<keyword evidence="3" id="KW-1185">Reference proteome</keyword>
<evidence type="ECO:0000256" key="1">
    <source>
        <dbReference type="SAM" id="MobiDB-lite"/>
    </source>
</evidence>
<dbReference type="EMBL" id="CP031264">
    <property type="protein sequence ID" value="AXI79648.1"/>
    <property type="molecule type" value="Genomic_DNA"/>
</dbReference>
<dbReference type="Proteomes" id="UP000249340">
    <property type="component" value="Chromosome"/>
</dbReference>
<proteinExistence type="predicted"/>
<protein>
    <submittedName>
        <fullName evidence="2">Uncharacterized protein</fullName>
    </submittedName>
</protein>
<evidence type="ECO:0000313" key="3">
    <source>
        <dbReference type="Proteomes" id="UP000249340"/>
    </source>
</evidence>
<feature type="region of interest" description="Disordered" evidence="1">
    <location>
        <begin position="248"/>
        <end position="269"/>
    </location>
</feature>
<gene>
    <name evidence="2" type="ORF">C7M71_021800</name>
</gene>
<organism evidence="2 3">
    <name type="scientific">Peterkaempfera bronchialis</name>
    <dbReference type="NCBI Taxonomy" id="2126346"/>
    <lineage>
        <taxon>Bacteria</taxon>
        <taxon>Bacillati</taxon>
        <taxon>Actinomycetota</taxon>
        <taxon>Actinomycetes</taxon>
        <taxon>Kitasatosporales</taxon>
        <taxon>Streptomycetaceae</taxon>
        <taxon>Peterkaempfera</taxon>
    </lineage>
</organism>
<feature type="region of interest" description="Disordered" evidence="1">
    <location>
        <begin position="1"/>
        <end position="20"/>
    </location>
</feature>
<name>A0A345T0Z3_9ACTN</name>
<feature type="compositionally biased region" description="Pro residues" evidence="1">
    <location>
        <begin position="259"/>
        <end position="269"/>
    </location>
</feature>
<accession>A0A345T0Z3</accession>
<dbReference type="AlphaFoldDB" id="A0A345T0Z3"/>
<sequence length="269" mass="28143">MAARNASAHRPTGRSDEPAAILGPGHAELLEILLPVCVRHHLALAGGPAARAHGLGTPAPRTEELELATGESTPVAAIADAVAHACRDAGCVVAAQPPGTALLANLLVTPPYEPSSRPIGVTVVKKPLAHPPVWMDAAGLDSPVPFVSAEDAACMTLVALTDRTVPGDLLTVHSMADRFTPGELLAMASSFDEDFRPGALAERLDKLAGLDDEAYQRYGTAVEDVGEVKRWALAWAHDITLDLLEGREDPDAYYDSPDPDAPPGPADDL</sequence>
<reference evidence="3" key="1">
    <citation type="submission" date="2018-07" db="EMBL/GenBank/DDBJ databases">
        <title>Streptacidiphilus bronchialis DSM 106435 chromosome.</title>
        <authorList>
            <person name="Batra D."/>
            <person name="Gulvik C.A."/>
        </authorList>
    </citation>
    <scope>NUCLEOTIDE SEQUENCE [LARGE SCALE GENOMIC DNA]</scope>
    <source>
        <strain evidence="3">DSM 106435</strain>
    </source>
</reference>
<dbReference type="RefSeq" id="WP_111492268.1">
    <property type="nucleotide sequence ID" value="NZ_CP031264.1"/>
</dbReference>
<evidence type="ECO:0000313" key="2">
    <source>
        <dbReference type="EMBL" id="AXI79648.1"/>
    </source>
</evidence>